<keyword evidence="2" id="KW-1185">Reference proteome</keyword>
<evidence type="ECO:0000313" key="2">
    <source>
        <dbReference type="Proteomes" id="UP000824782"/>
    </source>
</evidence>
<sequence>MAMYFYRQMICFYLETARQTKRAMLVETDFHLFNKLAKVIDILDELPQKRRESAECPQIHSEYMCSVWKGFSQNLSSRTIIYNASLYSRSVMANL</sequence>
<organism evidence="1 2">
    <name type="scientific">Engystomops pustulosus</name>
    <name type="common">Tungara frog</name>
    <name type="synonym">Physalaemus pustulosus</name>
    <dbReference type="NCBI Taxonomy" id="76066"/>
    <lineage>
        <taxon>Eukaryota</taxon>
        <taxon>Metazoa</taxon>
        <taxon>Chordata</taxon>
        <taxon>Craniata</taxon>
        <taxon>Vertebrata</taxon>
        <taxon>Euteleostomi</taxon>
        <taxon>Amphibia</taxon>
        <taxon>Batrachia</taxon>
        <taxon>Anura</taxon>
        <taxon>Neobatrachia</taxon>
        <taxon>Hyloidea</taxon>
        <taxon>Leptodactylidae</taxon>
        <taxon>Leiuperinae</taxon>
        <taxon>Engystomops</taxon>
    </lineage>
</organism>
<dbReference type="Proteomes" id="UP000824782">
    <property type="component" value="Unassembled WGS sequence"/>
</dbReference>
<comment type="caution">
    <text evidence="1">The sequence shown here is derived from an EMBL/GenBank/DDBJ whole genome shotgun (WGS) entry which is preliminary data.</text>
</comment>
<proteinExistence type="predicted"/>
<dbReference type="EMBL" id="WNYA01000001">
    <property type="protein sequence ID" value="KAG8592574.1"/>
    <property type="molecule type" value="Genomic_DNA"/>
</dbReference>
<gene>
    <name evidence="1" type="ORF">GDO81_000549</name>
</gene>
<reference evidence="1" key="1">
    <citation type="thesis" date="2020" institute="ProQuest LLC" country="789 East Eisenhower Parkway, Ann Arbor, MI, USA">
        <title>Comparative Genomics and Chromosome Evolution.</title>
        <authorList>
            <person name="Mudd A.B."/>
        </authorList>
    </citation>
    <scope>NUCLEOTIDE SEQUENCE</scope>
    <source>
        <strain evidence="1">237g6f4</strain>
        <tissue evidence="1">Blood</tissue>
    </source>
</reference>
<dbReference type="AlphaFoldDB" id="A0AAV7D6K6"/>
<protein>
    <submittedName>
        <fullName evidence="1">Uncharacterized protein</fullName>
    </submittedName>
</protein>
<name>A0AAV7D6K6_ENGPU</name>
<evidence type="ECO:0000313" key="1">
    <source>
        <dbReference type="EMBL" id="KAG8592574.1"/>
    </source>
</evidence>
<accession>A0AAV7D6K6</accession>